<proteinExistence type="predicted"/>
<dbReference type="KEGG" id="kra:Krad_2550"/>
<protein>
    <submittedName>
        <fullName evidence="1">Uncharacterized protein</fullName>
    </submittedName>
</protein>
<dbReference type="HOGENOM" id="CLU_1584303_0_0_11"/>
<reference evidence="2" key="1">
    <citation type="journal article" date="2008" name="PLoS ONE">
        <title>Survival in nuclear waste, extreme resistance, and potential applications gleaned from the genome sequence of Kineococcus radiotolerans SRS30216.</title>
        <authorList>
            <person name="Bagwell C.E."/>
            <person name="Bhat S."/>
            <person name="Hawkins G.M."/>
            <person name="Smith B.W."/>
            <person name="Biswas T."/>
            <person name="Hoover T.R."/>
            <person name="Saunders E."/>
            <person name="Han C.S."/>
            <person name="Tsodikov O.V."/>
            <person name="Shimkets L.J."/>
        </authorList>
    </citation>
    <scope>NUCLEOTIDE SEQUENCE [LARGE SCALE GENOMIC DNA]</scope>
    <source>
        <strain evidence="2">ATCC BAA-149 / DSM 14245 / SRS30216</strain>
    </source>
</reference>
<sequence length="168" mass="18608">MLSRPCCPYGCQAHAGGGTAPRAYPGWDRTRPALRRVPPVSMPSPRPSALLRAPRAGAQLAALLWKRRRLRQDVETIVAGYVAGLHPRENVAEGFSAHRRWSVFPTGRGSVMVTVSVAHISATSTESVARLDWEYGLLQELRVLLEQHGHRVVEVFTDWRVTALDVHS</sequence>
<keyword evidence="2" id="KW-1185">Reference proteome</keyword>
<evidence type="ECO:0000313" key="2">
    <source>
        <dbReference type="Proteomes" id="UP000001116"/>
    </source>
</evidence>
<organism evidence="1 2">
    <name type="scientific">Kineococcus radiotolerans (strain ATCC BAA-149 / DSM 14245 / SRS30216)</name>
    <dbReference type="NCBI Taxonomy" id="266940"/>
    <lineage>
        <taxon>Bacteria</taxon>
        <taxon>Bacillati</taxon>
        <taxon>Actinomycetota</taxon>
        <taxon>Actinomycetes</taxon>
        <taxon>Kineosporiales</taxon>
        <taxon>Kineosporiaceae</taxon>
        <taxon>Kineococcus</taxon>
    </lineage>
</organism>
<dbReference type="EMBL" id="CP000750">
    <property type="protein sequence ID" value="ABS04025.1"/>
    <property type="molecule type" value="Genomic_DNA"/>
</dbReference>
<gene>
    <name evidence="1" type="ordered locus">Krad_2550</name>
</gene>
<accession>A6WB36</accession>
<name>A6WB36_KINRD</name>
<evidence type="ECO:0000313" key="1">
    <source>
        <dbReference type="EMBL" id="ABS04025.1"/>
    </source>
</evidence>
<dbReference type="AlphaFoldDB" id="A6WB36"/>
<dbReference type="Proteomes" id="UP000001116">
    <property type="component" value="Chromosome"/>
</dbReference>